<feature type="region of interest" description="Disordered" evidence="2">
    <location>
        <begin position="302"/>
        <end position="323"/>
    </location>
</feature>
<dbReference type="InParanoid" id="D8R4G8"/>
<gene>
    <name evidence="3" type="ORF">SELMODRAFT_439443</name>
</gene>
<dbReference type="EMBL" id="GL377571">
    <property type="protein sequence ID" value="EFJ33468.1"/>
    <property type="molecule type" value="Genomic_DNA"/>
</dbReference>
<protein>
    <submittedName>
        <fullName evidence="3">Uncharacterized protein</fullName>
    </submittedName>
</protein>
<evidence type="ECO:0000256" key="1">
    <source>
        <dbReference type="SAM" id="Coils"/>
    </source>
</evidence>
<organism evidence="4">
    <name type="scientific">Selaginella moellendorffii</name>
    <name type="common">Spikemoss</name>
    <dbReference type="NCBI Taxonomy" id="88036"/>
    <lineage>
        <taxon>Eukaryota</taxon>
        <taxon>Viridiplantae</taxon>
        <taxon>Streptophyta</taxon>
        <taxon>Embryophyta</taxon>
        <taxon>Tracheophyta</taxon>
        <taxon>Lycopodiopsida</taxon>
        <taxon>Selaginellales</taxon>
        <taxon>Selaginellaceae</taxon>
        <taxon>Selaginella</taxon>
    </lineage>
</organism>
<evidence type="ECO:0000313" key="4">
    <source>
        <dbReference type="Proteomes" id="UP000001514"/>
    </source>
</evidence>
<dbReference type="PANTHER" id="PTHR33883">
    <property type="entry name" value="WPP DOMAIN-ASSOCIATED PROTEIN"/>
    <property type="match status" value="1"/>
</dbReference>
<keyword evidence="1" id="KW-0175">Coiled coil</keyword>
<name>D8R4G8_SELML</name>
<feature type="region of interest" description="Disordered" evidence="2">
    <location>
        <begin position="524"/>
        <end position="553"/>
    </location>
</feature>
<dbReference type="Gramene" id="EFJ33468">
    <property type="protein sequence ID" value="EFJ33468"/>
    <property type="gene ID" value="SELMODRAFT_439443"/>
</dbReference>
<reference evidence="3 4" key="1">
    <citation type="journal article" date="2011" name="Science">
        <title>The Selaginella genome identifies genetic changes associated with the evolution of vascular plants.</title>
        <authorList>
            <person name="Banks J.A."/>
            <person name="Nishiyama T."/>
            <person name="Hasebe M."/>
            <person name="Bowman J.L."/>
            <person name="Gribskov M."/>
            <person name="dePamphilis C."/>
            <person name="Albert V.A."/>
            <person name="Aono N."/>
            <person name="Aoyama T."/>
            <person name="Ambrose B.A."/>
            <person name="Ashton N.W."/>
            <person name="Axtell M.J."/>
            <person name="Barker E."/>
            <person name="Barker M.S."/>
            <person name="Bennetzen J.L."/>
            <person name="Bonawitz N.D."/>
            <person name="Chapple C."/>
            <person name="Cheng C."/>
            <person name="Correa L.G."/>
            <person name="Dacre M."/>
            <person name="DeBarry J."/>
            <person name="Dreyer I."/>
            <person name="Elias M."/>
            <person name="Engstrom E.M."/>
            <person name="Estelle M."/>
            <person name="Feng L."/>
            <person name="Finet C."/>
            <person name="Floyd S.K."/>
            <person name="Frommer W.B."/>
            <person name="Fujita T."/>
            <person name="Gramzow L."/>
            <person name="Gutensohn M."/>
            <person name="Harholt J."/>
            <person name="Hattori M."/>
            <person name="Heyl A."/>
            <person name="Hirai T."/>
            <person name="Hiwatashi Y."/>
            <person name="Ishikawa M."/>
            <person name="Iwata M."/>
            <person name="Karol K.G."/>
            <person name="Koehler B."/>
            <person name="Kolukisaoglu U."/>
            <person name="Kubo M."/>
            <person name="Kurata T."/>
            <person name="Lalonde S."/>
            <person name="Li K."/>
            <person name="Li Y."/>
            <person name="Litt A."/>
            <person name="Lyons E."/>
            <person name="Manning G."/>
            <person name="Maruyama T."/>
            <person name="Michael T.P."/>
            <person name="Mikami K."/>
            <person name="Miyazaki S."/>
            <person name="Morinaga S."/>
            <person name="Murata T."/>
            <person name="Mueller-Roeber B."/>
            <person name="Nelson D.R."/>
            <person name="Obara M."/>
            <person name="Oguri Y."/>
            <person name="Olmstead R.G."/>
            <person name="Onodera N."/>
            <person name="Petersen B.L."/>
            <person name="Pils B."/>
            <person name="Prigge M."/>
            <person name="Rensing S.A."/>
            <person name="Riano-Pachon D.M."/>
            <person name="Roberts A.W."/>
            <person name="Sato Y."/>
            <person name="Scheller H.V."/>
            <person name="Schulz B."/>
            <person name="Schulz C."/>
            <person name="Shakirov E.V."/>
            <person name="Shibagaki N."/>
            <person name="Shinohara N."/>
            <person name="Shippen D.E."/>
            <person name="Soerensen I."/>
            <person name="Sotooka R."/>
            <person name="Sugimoto N."/>
            <person name="Sugita M."/>
            <person name="Sumikawa N."/>
            <person name="Tanurdzic M."/>
            <person name="Theissen G."/>
            <person name="Ulvskov P."/>
            <person name="Wakazuki S."/>
            <person name="Weng J.K."/>
            <person name="Willats W.W."/>
            <person name="Wipf D."/>
            <person name="Wolf P.G."/>
            <person name="Yang L."/>
            <person name="Zimmer A.D."/>
            <person name="Zhu Q."/>
            <person name="Mitros T."/>
            <person name="Hellsten U."/>
            <person name="Loque D."/>
            <person name="Otillar R."/>
            <person name="Salamov A."/>
            <person name="Schmutz J."/>
            <person name="Shapiro H."/>
            <person name="Lindquist E."/>
            <person name="Lucas S."/>
            <person name="Rokhsar D."/>
            <person name="Grigoriev I.V."/>
        </authorList>
    </citation>
    <scope>NUCLEOTIDE SEQUENCE [LARGE SCALE GENOMIC DNA]</scope>
</reference>
<keyword evidence="4" id="KW-1185">Reference proteome</keyword>
<dbReference type="InterPro" id="IPR037490">
    <property type="entry name" value="WAP"/>
</dbReference>
<dbReference type="OMA" id="RNEWATE"/>
<evidence type="ECO:0000313" key="3">
    <source>
        <dbReference type="EMBL" id="EFJ33468.1"/>
    </source>
</evidence>
<dbReference type="OrthoDB" id="619142at2759"/>
<evidence type="ECO:0000256" key="2">
    <source>
        <dbReference type="SAM" id="MobiDB-lite"/>
    </source>
</evidence>
<dbReference type="KEGG" id="smo:SELMODRAFT_439443"/>
<dbReference type="eggNOG" id="ENOG502QPVR">
    <property type="taxonomic scope" value="Eukaryota"/>
</dbReference>
<dbReference type="HOGENOM" id="CLU_015336_0_0_1"/>
<proteinExistence type="predicted"/>
<dbReference type="Proteomes" id="UP000001514">
    <property type="component" value="Unassembled WGS sequence"/>
</dbReference>
<feature type="coiled-coil region" evidence="1">
    <location>
        <begin position="172"/>
        <end position="284"/>
    </location>
</feature>
<sequence length="869" mass="99287">MPSAFKSSPRHQINIKENGVAAIEEAALSRRGSGDFGYDEDAFTRLKVAQDCLIEDLECKIVVSSVVGQSVLRGIVRALSDESLALLAEKNAEIGRLESEKSRAAEESSSKMKKIASEFLEKMKENEMSLLEKERDLSKMAENLIDLTFRLQGESLNSVALEKKIKDIVARDSGKQRRINALSEEIEDLKRERSSEVEMLRSEIRIKAARHREQLEEVAAENEALREENLELVSTISALEKVNEEVSHLIEVQKESMEAMEGLQSRLEEERTQHEQEINILMDVYEGQVEDFYSHRKVEQETEMDKASLGTDESVSIPGSGENTMSQQQVVDEMTKMAMDELEKELILDCFTGFSEDIRDAADFDPGRAQGTDMARQGSLEFQKYVRYCKSRSRARLPSTTYVPEGLIEQHHQYQIELDVLLEYFVRKLQELASSGVGRSDSISTEDVGGQTVSQVADLQRENAKLRREKEQVLVEKTEEMFRLKRDFFKELDKLKLEGGQYEFGILKKQFADSRQKLDRILDKRQGDSCQPSPSACMDEHSDTDSVSSRSESFTNDYGRFTEELPVLVSELQNDIQQLMLDTGMAKPDDSTQRTQSDVQHDLSVLSMEYESALKALEDEKRQNFAFTVELQELEHNINLSNGELERLLKQIEMEKQARMNKEGELQNVKQDACLIKRQLDVVLAQLETERAHKTRIGSELELATQRLESLQKELNDVLKVKAAIAEDHKKLRGEVIALHRGISDTRNDLRQVIEKNMKTVTENFATVGRTLEENDARIAKLNKRMASLSKYTKAKDVDRKRKLSNYLRNLRKAEEEVDLLGDENDYLVNLLERVFVALEHYSAALRHYPGIVDLSKLIKEELVARVEH</sequence>
<dbReference type="AlphaFoldDB" id="D8R4G8"/>
<dbReference type="PANTHER" id="PTHR33883:SF10">
    <property type="entry name" value="WPP DOMAIN-ASSOCIATED PROTEIN"/>
    <property type="match status" value="1"/>
</dbReference>
<feature type="coiled-coil region" evidence="1">
    <location>
        <begin position="603"/>
        <end position="728"/>
    </location>
</feature>
<accession>D8R4G8</accession>